<keyword evidence="3" id="KW-1133">Transmembrane helix</keyword>
<dbReference type="AlphaFoldDB" id="K6WCT9"/>
<organism evidence="5 6">
    <name type="scientific">Kineosphaera limosa NBRC 100340</name>
    <dbReference type="NCBI Taxonomy" id="1184609"/>
    <lineage>
        <taxon>Bacteria</taxon>
        <taxon>Bacillati</taxon>
        <taxon>Actinomycetota</taxon>
        <taxon>Actinomycetes</taxon>
        <taxon>Micrococcales</taxon>
        <taxon>Dermatophilaceae</taxon>
        <taxon>Kineosphaera</taxon>
    </lineage>
</organism>
<evidence type="ECO:0000256" key="2">
    <source>
        <dbReference type="SAM" id="MobiDB-lite"/>
    </source>
</evidence>
<dbReference type="PANTHER" id="PTHR43318">
    <property type="entry name" value="UDP-N-ACETYLGLUCOSAMINE 4,6-DEHYDRATASE"/>
    <property type="match status" value="1"/>
</dbReference>
<comment type="caution">
    <text evidence="5">The sequence shown here is derived from an EMBL/GenBank/DDBJ whole genome shotgun (WGS) entry which is preliminary data.</text>
</comment>
<dbReference type="eggNOG" id="COG1086">
    <property type="taxonomic scope" value="Bacteria"/>
</dbReference>
<keyword evidence="3" id="KW-0472">Membrane</keyword>
<keyword evidence="6" id="KW-1185">Reference proteome</keyword>
<evidence type="ECO:0000313" key="5">
    <source>
        <dbReference type="EMBL" id="GAB97100.1"/>
    </source>
</evidence>
<feature type="transmembrane region" description="Helical" evidence="3">
    <location>
        <begin position="97"/>
        <end position="114"/>
    </location>
</feature>
<dbReference type="Pfam" id="PF02719">
    <property type="entry name" value="Polysacc_synt_2"/>
    <property type="match status" value="1"/>
</dbReference>
<accession>K6WCT9</accession>
<dbReference type="CDD" id="cd05237">
    <property type="entry name" value="UDP_invert_4-6DH_SDR_e"/>
    <property type="match status" value="1"/>
</dbReference>
<feature type="domain" description="Polysaccharide biosynthesis protein CapD-like" evidence="4">
    <location>
        <begin position="296"/>
        <end position="571"/>
    </location>
</feature>
<protein>
    <submittedName>
        <fullName evidence="5">Putative polysaccharide biosynthesis protein</fullName>
    </submittedName>
</protein>
<dbReference type="EMBL" id="BAHD01000056">
    <property type="protein sequence ID" value="GAB97100.1"/>
    <property type="molecule type" value="Genomic_DNA"/>
</dbReference>
<keyword evidence="3" id="KW-0812">Transmembrane</keyword>
<evidence type="ECO:0000256" key="1">
    <source>
        <dbReference type="ARBA" id="ARBA00007430"/>
    </source>
</evidence>
<proteinExistence type="inferred from homology"/>
<feature type="transmembrane region" description="Helical" evidence="3">
    <location>
        <begin position="52"/>
        <end position="76"/>
    </location>
</feature>
<dbReference type="InterPro" id="IPR036291">
    <property type="entry name" value="NAD(P)-bd_dom_sf"/>
</dbReference>
<reference evidence="5 6" key="1">
    <citation type="submission" date="2012-08" db="EMBL/GenBank/DDBJ databases">
        <title>Whole genome shotgun sequence of Kineosphaera limosa NBRC 100340.</title>
        <authorList>
            <person name="Yoshida I."/>
            <person name="Isaki S."/>
            <person name="Hosoyama A."/>
            <person name="Tsuchikane K."/>
            <person name="Katsumata H."/>
            <person name="Ando Y."/>
            <person name="Ohji S."/>
            <person name="Hamada M."/>
            <person name="Tamura T."/>
            <person name="Yamazoe A."/>
            <person name="Yamazaki S."/>
            <person name="Fujita N."/>
        </authorList>
    </citation>
    <scope>NUCLEOTIDE SEQUENCE [LARGE SCALE GENOMIC DNA]</scope>
    <source>
        <strain evidence="5 6">NBRC 100340</strain>
    </source>
</reference>
<feature type="transmembrane region" description="Helical" evidence="3">
    <location>
        <begin position="28"/>
        <end position="46"/>
    </location>
</feature>
<evidence type="ECO:0000256" key="3">
    <source>
        <dbReference type="SAM" id="Phobius"/>
    </source>
</evidence>
<dbReference type="STRING" id="1184609.KILIM_056_00240"/>
<evidence type="ECO:0000313" key="6">
    <source>
        <dbReference type="Proteomes" id="UP000008366"/>
    </source>
</evidence>
<dbReference type="InterPro" id="IPR003869">
    <property type="entry name" value="Polysac_CapD-like"/>
</dbReference>
<gene>
    <name evidence="5" type="ORF">KILIM_056_00240</name>
</gene>
<feature type="transmembrane region" description="Helical" evidence="3">
    <location>
        <begin position="120"/>
        <end position="140"/>
    </location>
</feature>
<feature type="region of interest" description="Disordered" evidence="2">
    <location>
        <begin position="615"/>
        <end position="671"/>
    </location>
</feature>
<dbReference type="Gene3D" id="3.40.50.720">
    <property type="entry name" value="NAD(P)-binding Rossmann-like Domain"/>
    <property type="match status" value="2"/>
</dbReference>
<dbReference type="PANTHER" id="PTHR43318:SF1">
    <property type="entry name" value="POLYSACCHARIDE BIOSYNTHESIS PROTEIN EPSC-RELATED"/>
    <property type="match status" value="1"/>
</dbReference>
<dbReference type="Proteomes" id="UP000008366">
    <property type="component" value="Unassembled WGS sequence"/>
</dbReference>
<name>K6WCT9_9MICO</name>
<dbReference type="Pfam" id="PF13727">
    <property type="entry name" value="CoA_binding_3"/>
    <property type="match status" value="1"/>
</dbReference>
<dbReference type="SUPFAM" id="SSF51735">
    <property type="entry name" value="NAD(P)-binding Rossmann-fold domains"/>
    <property type="match status" value="2"/>
</dbReference>
<comment type="similarity">
    <text evidence="1">Belongs to the polysaccharide synthase family.</text>
</comment>
<evidence type="ECO:0000259" key="4">
    <source>
        <dbReference type="Pfam" id="PF02719"/>
    </source>
</evidence>
<dbReference type="InterPro" id="IPR051203">
    <property type="entry name" value="Polysaccharide_Synthase-Rel"/>
</dbReference>
<sequence>MPTHGTERGAGGHRSGWPLRWTRRTWPLVDAAIWVLAVYGAVWLRYDFRVDLLLTTGTAVCAALAATLQVLAGSFVGPYGVRHRRGSLEEIADLARTVLLVALPFLLFTLLIYPPPVPRSTAVTSGALALLAMLAARFVVRARDARAARNRVADRRALVFGAGNAGTRLVRGLLAEDDCAVQPVGLLDDDPTKSRLRIEGVRVLGARADLAELAREHTVDLLVLAAPTAEAGVLRELSEAAADAGLEVKVLPSMNDLVGAPTAGDLRDLDLTDILGRTPVHLDTALVADHLAGKRVLVTGAGGSIGSELCRQISRFTPSRLFLLDRDESGLQATQMSLTGHGLLDSDDIVLADIRDEVRIEAVMAATRPDVVFHAAALKHLPLLESHPGEAWATNVLGTATVLRAAAAAGVGTFVNISTDKAADPTSVLGMSKRLGEQLTAHYATTQIGRYVSVRFGNVLGSRGSVLHAFTAQIERGGPVTVTHPEVQRYFMLIPEACQLVLQASAIGADGEVMVLEMGEQVRIAEVARTLIRLSGRADIDIIYTGLRPGEKLAEELFGADEGRRGTAHPLIDCVSVPPIAPQTLTRDMIDDRMRVLARLRGLVSRAVATDPVLGPNAIGVVGGQPPDADGTQGATDSDAPDTLESAQRENTARAVRAKTSRSARQDNPRT</sequence>